<dbReference type="AlphaFoldDB" id="A0A8X7NYB8"/>
<feature type="transmembrane region" description="Helical" evidence="7">
    <location>
        <begin position="131"/>
        <end position="149"/>
    </location>
</feature>
<keyword evidence="5 7" id="KW-1133">Transmembrane helix</keyword>
<dbReference type="Proteomes" id="UP000886595">
    <property type="component" value="Unassembled WGS sequence"/>
</dbReference>
<feature type="transmembrane region" description="Helical" evidence="7">
    <location>
        <begin position="170"/>
        <end position="190"/>
    </location>
</feature>
<evidence type="ECO:0000256" key="3">
    <source>
        <dbReference type="ARBA" id="ARBA00006528"/>
    </source>
</evidence>
<dbReference type="InterPro" id="IPR002657">
    <property type="entry name" value="BilAc:Na_symport/Acr3"/>
</dbReference>
<dbReference type="GO" id="GO:0009941">
    <property type="term" value="C:chloroplast envelope"/>
    <property type="evidence" value="ECO:0007669"/>
    <property type="project" value="UniProtKB-SubCell"/>
</dbReference>
<feature type="transmembrane region" description="Helical" evidence="7">
    <location>
        <begin position="202"/>
        <end position="224"/>
    </location>
</feature>
<evidence type="ECO:0000256" key="1">
    <source>
        <dbReference type="ARBA" id="ARBA00004119"/>
    </source>
</evidence>
<comment type="caution">
    <text evidence="8">The sequence shown here is derived from an EMBL/GenBank/DDBJ whole genome shotgun (WGS) entry which is preliminary data.</text>
</comment>
<dbReference type="OrthoDB" id="203097at2759"/>
<evidence type="ECO:0000313" key="9">
    <source>
        <dbReference type="Proteomes" id="UP000886595"/>
    </source>
</evidence>
<dbReference type="EMBL" id="JAAMPC010000532">
    <property type="protein sequence ID" value="KAG2242329.1"/>
    <property type="molecule type" value="Genomic_DNA"/>
</dbReference>
<protein>
    <submittedName>
        <fullName evidence="8">Uncharacterized protein</fullName>
    </submittedName>
</protein>
<keyword evidence="6 7" id="KW-0472">Membrane</keyword>
<dbReference type="Pfam" id="PF01758">
    <property type="entry name" value="SBF"/>
    <property type="match status" value="2"/>
</dbReference>
<evidence type="ECO:0000256" key="5">
    <source>
        <dbReference type="ARBA" id="ARBA00022989"/>
    </source>
</evidence>
<organism evidence="8 9">
    <name type="scientific">Brassica carinata</name>
    <name type="common">Ethiopian mustard</name>
    <name type="synonym">Abyssinian cabbage</name>
    <dbReference type="NCBI Taxonomy" id="52824"/>
    <lineage>
        <taxon>Eukaryota</taxon>
        <taxon>Viridiplantae</taxon>
        <taxon>Streptophyta</taxon>
        <taxon>Embryophyta</taxon>
        <taxon>Tracheophyta</taxon>
        <taxon>Spermatophyta</taxon>
        <taxon>Magnoliopsida</taxon>
        <taxon>eudicotyledons</taxon>
        <taxon>Gunneridae</taxon>
        <taxon>Pentapetalae</taxon>
        <taxon>rosids</taxon>
        <taxon>malvids</taxon>
        <taxon>Brassicales</taxon>
        <taxon>Brassicaceae</taxon>
        <taxon>Brassiceae</taxon>
        <taxon>Brassica</taxon>
    </lineage>
</organism>
<dbReference type="Gene3D" id="1.20.1530.20">
    <property type="match status" value="2"/>
</dbReference>
<dbReference type="InterPro" id="IPR004710">
    <property type="entry name" value="Bilac:Na_transpt"/>
</dbReference>
<accession>A0A8X7NYB8</accession>
<evidence type="ECO:0000256" key="4">
    <source>
        <dbReference type="ARBA" id="ARBA00022692"/>
    </source>
</evidence>
<evidence type="ECO:0000256" key="2">
    <source>
        <dbReference type="ARBA" id="ARBA00004141"/>
    </source>
</evidence>
<proteinExistence type="inferred from homology"/>
<evidence type="ECO:0000313" key="8">
    <source>
        <dbReference type="EMBL" id="KAG2242329.1"/>
    </source>
</evidence>
<feature type="transmembrane region" description="Helical" evidence="7">
    <location>
        <begin position="262"/>
        <end position="287"/>
    </location>
</feature>
<comment type="subcellular location">
    <subcellularLocation>
        <location evidence="2">Membrane</location>
        <topology evidence="2">Multi-pass membrane protein</topology>
    </subcellularLocation>
    <subcellularLocation>
        <location evidence="1">Plastid</location>
        <location evidence="1">Chloroplast envelope</location>
    </subcellularLocation>
</comment>
<dbReference type="GO" id="GO:0016020">
    <property type="term" value="C:membrane"/>
    <property type="evidence" value="ECO:0007669"/>
    <property type="project" value="UniProtKB-SubCell"/>
</dbReference>
<dbReference type="InterPro" id="IPR038770">
    <property type="entry name" value="Na+/solute_symporter_sf"/>
</dbReference>
<comment type="similarity">
    <text evidence="3">Belongs to the bile acid:sodium symporter (BASS) (TC 2.A.28) family.</text>
</comment>
<dbReference type="PANTHER" id="PTHR10361">
    <property type="entry name" value="SODIUM-BILE ACID COTRANSPORTER"/>
    <property type="match status" value="1"/>
</dbReference>
<gene>
    <name evidence="8" type="ORF">Bca52824_095828</name>
</gene>
<reference evidence="8 9" key="1">
    <citation type="submission" date="2020-02" db="EMBL/GenBank/DDBJ databases">
        <authorList>
            <person name="Ma Q."/>
            <person name="Huang Y."/>
            <person name="Song X."/>
            <person name="Pei D."/>
        </authorList>
    </citation>
    <scope>NUCLEOTIDE SEQUENCE [LARGE SCALE GENOMIC DNA]</scope>
    <source>
        <strain evidence="8">Sxm20200214</strain>
        <tissue evidence="8">Leaf</tissue>
    </source>
</reference>
<sequence>MNVITTPKETLHLKSKLRLLPRASTAPYRSQRVQLLPLNALSNSSLTSPARIVSLSQGGGSIDLWRRYASDKFSDMGLDPGTGSDKMFNETPTSIVETLKKANSILPHVVLASTVLALLYPPSFTWFTSRYFVPALGFLMFAVGINSDEKDFLEAFKRPKAILLGYLGQYLIKPLLGFIFGLAAVSLFQLPTPIGKKLPVDVKGMISSILQVVIAPIAAGLLLNKLFPKLSNAIRPFLPVLSVLDTACCVGAPLALNINSVVSPFGATILLLVTMFHLSAFLSGYFLTGSVFRNAPDAKALQRTLSYETGMQSSLLALALATKFFQDPLVGIPPAISNSSFGDNNGYKHDL</sequence>
<evidence type="ECO:0000256" key="6">
    <source>
        <dbReference type="ARBA" id="ARBA00023136"/>
    </source>
</evidence>
<evidence type="ECO:0000256" key="7">
    <source>
        <dbReference type="SAM" id="Phobius"/>
    </source>
</evidence>
<keyword evidence="9" id="KW-1185">Reference proteome</keyword>
<name>A0A8X7NYB8_BRACI</name>
<feature type="transmembrane region" description="Helical" evidence="7">
    <location>
        <begin position="236"/>
        <end position="256"/>
    </location>
</feature>
<dbReference type="PANTHER" id="PTHR10361:SF30">
    <property type="entry name" value="SODIUM_METABOLITE COTRANSPORTER BASS6, CHLOROPLASTIC-RELATED"/>
    <property type="match status" value="1"/>
</dbReference>
<feature type="transmembrane region" description="Helical" evidence="7">
    <location>
        <begin position="105"/>
        <end position="125"/>
    </location>
</feature>
<keyword evidence="4 7" id="KW-0812">Transmembrane</keyword>